<organism evidence="1 2">
    <name type="scientific">Sedimentitalea xiamensis</name>
    <dbReference type="NCBI Taxonomy" id="3050037"/>
    <lineage>
        <taxon>Bacteria</taxon>
        <taxon>Pseudomonadati</taxon>
        <taxon>Pseudomonadota</taxon>
        <taxon>Alphaproteobacteria</taxon>
        <taxon>Rhodobacterales</taxon>
        <taxon>Paracoccaceae</taxon>
        <taxon>Sedimentitalea</taxon>
    </lineage>
</organism>
<dbReference type="EMBL" id="JASNJE010000024">
    <property type="protein sequence ID" value="MDK3074771.1"/>
    <property type="molecule type" value="Genomic_DNA"/>
</dbReference>
<evidence type="ECO:0000313" key="1">
    <source>
        <dbReference type="EMBL" id="MDK3074771.1"/>
    </source>
</evidence>
<dbReference type="Proteomes" id="UP001227126">
    <property type="component" value="Unassembled WGS sequence"/>
</dbReference>
<proteinExistence type="predicted"/>
<reference evidence="1 2" key="1">
    <citation type="submission" date="2023-05" db="EMBL/GenBank/DDBJ databases">
        <title>Sedimentitalea sp. nov. JM2-8.</title>
        <authorList>
            <person name="Huang J."/>
        </authorList>
    </citation>
    <scope>NUCLEOTIDE SEQUENCE [LARGE SCALE GENOMIC DNA]</scope>
    <source>
        <strain evidence="1 2">JM2-8</strain>
    </source>
</reference>
<protein>
    <submittedName>
        <fullName evidence="1">Uncharacterized protein</fullName>
    </submittedName>
</protein>
<gene>
    <name evidence="1" type="ORF">QO034_16905</name>
</gene>
<sequence>MADFVERKATAQDDIHVKVTANIPCFLPAALTSRFSYVYLELYWTRFRRPYLDRTPAGAMDPR</sequence>
<accession>A0ABT7FI04</accession>
<dbReference type="RefSeq" id="WP_284486701.1">
    <property type="nucleotide sequence ID" value="NZ_JASNJE010000024.1"/>
</dbReference>
<comment type="caution">
    <text evidence="1">The sequence shown here is derived from an EMBL/GenBank/DDBJ whole genome shotgun (WGS) entry which is preliminary data.</text>
</comment>
<keyword evidence="2" id="KW-1185">Reference proteome</keyword>
<name>A0ABT7FI04_9RHOB</name>
<evidence type="ECO:0000313" key="2">
    <source>
        <dbReference type="Proteomes" id="UP001227126"/>
    </source>
</evidence>